<organism evidence="3 4">
    <name type="scientific">Gossypium arboreum</name>
    <name type="common">Tree cotton</name>
    <name type="synonym">Gossypium nanking</name>
    <dbReference type="NCBI Taxonomy" id="29729"/>
    <lineage>
        <taxon>Eukaryota</taxon>
        <taxon>Viridiplantae</taxon>
        <taxon>Streptophyta</taxon>
        <taxon>Embryophyta</taxon>
        <taxon>Tracheophyta</taxon>
        <taxon>Spermatophyta</taxon>
        <taxon>Magnoliopsida</taxon>
        <taxon>eudicotyledons</taxon>
        <taxon>Gunneridae</taxon>
        <taxon>Pentapetalae</taxon>
        <taxon>rosids</taxon>
        <taxon>malvids</taxon>
        <taxon>Malvales</taxon>
        <taxon>Malvaceae</taxon>
        <taxon>Malvoideae</taxon>
        <taxon>Gossypium</taxon>
    </lineage>
</organism>
<evidence type="ECO:0000259" key="1">
    <source>
        <dbReference type="SMART" id="SM00256"/>
    </source>
</evidence>
<gene>
    <name evidence="3" type="ORF">F383_11847</name>
</gene>
<dbReference type="InterPro" id="IPR050232">
    <property type="entry name" value="FBL13/AtMIF1-like"/>
</dbReference>
<dbReference type="Pfam" id="PF00646">
    <property type="entry name" value="F-box"/>
    <property type="match status" value="1"/>
</dbReference>
<accession>A0A0B0NHX3</accession>
<evidence type="ECO:0008006" key="5">
    <source>
        <dbReference type="Google" id="ProtNLM"/>
    </source>
</evidence>
<dbReference type="CDD" id="cd22160">
    <property type="entry name" value="F-box_AtFBL13-like"/>
    <property type="match status" value="1"/>
</dbReference>
<dbReference type="Proteomes" id="UP000032142">
    <property type="component" value="Unassembled WGS sequence"/>
</dbReference>
<dbReference type="EMBL" id="KN394393">
    <property type="protein sequence ID" value="KHG10676.1"/>
    <property type="molecule type" value="Genomic_DNA"/>
</dbReference>
<evidence type="ECO:0000313" key="4">
    <source>
        <dbReference type="Proteomes" id="UP000032142"/>
    </source>
</evidence>
<name>A0A0B0NHX3_GOSAR</name>
<dbReference type="Pfam" id="PF08387">
    <property type="entry name" value="FBD"/>
    <property type="match status" value="1"/>
</dbReference>
<dbReference type="SUPFAM" id="SSF52047">
    <property type="entry name" value="RNI-like"/>
    <property type="match status" value="1"/>
</dbReference>
<reference evidence="4" key="1">
    <citation type="submission" date="2014-09" db="EMBL/GenBank/DDBJ databases">
        <authorList>
            <person name="Mudge J."/>
            <person name="Ramaraj T."/>
            <person name="Lindquist I.E."/>
            <person name="Bharti A.K."/>
            <person name="Sundararajan A."/>
            <person name="Cameron C.T."/>
            <person name="Woodward J.E."/>
            <person name="May G.D."/>
            <person name="Brubaker C."/>
            <person name="Broadhvest J."/>
            <person name="Wilkins T.A."/>
        </authorList>
    </citation>
    <scope>NUCLEOTIDE SEQUENCE</scope>
    <source>
        <strain evidence="4">cv. AKA8401</strain>
    </source>
</reference>
<proteinExistence type="predicted"/>
<dbReference type="SMART" id="SM00579">
    <property type="entry name" value="FBD"/>
    <property type="match status" value="1"/>
</dbReference>
<evidence type="ECO:0000313" key="3">
    <source>
        <dbReference type="EMBL" id="KHG10676.1"/>
    </source>
</evidence>
<feature type="domain" description="FBD" evidence="2">
    <location>
        <begin position="294"/>
        <end position="365"/>
    </location>
</feature>
<dbReference type="InterPro" id="IPR032675">
    <property type="entry name" value="LRR_dom_sf"/>
</dbReference>
<feature type="domain" description="F-box" evidence="1">
    <location>
        <begin position="17"/>
        <end position="57"/>
    </location>
</feature>
<dbReference type="AlphaFoldDB" id="A0A0B0NHX3"/>
<dbReference type="InterPro" id="IPR006566">
    <property type="entry name" value="FBD"/>
</dbReference>
<keyword evidence="4" id="KW-1185">Reference proteome</keyword>
<sequence length="365" mass="42329">MAKQAKNEGVLDRISTLPDHILCHMLCFLPIKDAVRTSVLSPRWRYLFTFMSTLDLYDYRQFRGFTRRDFNDFKNFVDRLLLFPKQQSLVTLELDIPGDMKIPPDLVSSCHVLEELYMEFVKLGSNITEVNIHNLSLKRMTLEFVLVNRDKDYKMVINAPNLEYFKIYDMLADGYRVSSMNSLEHANIKVHQCPEYAIYDVNRERAATNLLQAICNVKCLYLLITHAETLIPMGPEPVFAFHKLVQLKFVNETEAWVGTWILEFLHCVPNLEILHLALDAASEGIKPLAENVPSCVSFHLTEIRISRFVGDEPMFQMISFFLKHATVLETLIIAMKYLTEKEELSITKRLLELPRNSRSCQVITE</sequence>
<dbReference type="InterPro" id="IPR053781">
    <property type="entry name" value="F-box_AtFBL13-like"/>
</dbReference>
<dbReference type="SMART" id="SM00256">
    <property type="entry name" value="FBOX"/>
    <property type="match status" value="1"/>
</dbReference>
<dbReference type="SUPFAM" id="SSF81383">
    <property type="entry name" value="F-box domain"/>
    <property type="match status" value="1"/>
</dbReference>
<dbReference type="Gene3D" id="3.80.10.10">
    <property type="entry name" value="Ribonuclease Inhibitor"/>
    <property type="match status" value="1"/>
</dbReference>
<evidence type="ECO:0000259" key="2">
    <source>
        <dbReference type="SMART" id="SM00579"/>
    </source>
</evidence>
<protein>
    <recommendedName>
        <fullName evidence="5">F-box domain-containing protein</fullName>
    </recommendedName>
</protein>
<dbReference type="PANTHER" id="PTHR31900:SF27">
    <property type="entry name" value="FBD DOMAIN-CONTAINING PROTEIN"/>
    <property type="match status" value="1"/>
</dbReference>
<dbReference type="PANTHER" id="PTHR31900">
    <property type="entry name" value="F-BOX/RNI SUPERFAMILY PROTEIN-RELATED"/>
    <property type="match status" value="1"/>
</dbReference>
<dbReference type="InterPro" id="IPR001810">
    <property type="entry name" value="F-box_dom"/>
</dbReference>
<dbReference type="InterPro" id="IPR036047">
    <property type="entry name" value="F-box-like_dom_sf"/>
</dbReference>
<dbReference type="Gene3D" id="1.20.1280.50">
    <property type="match status" value="1"/>
</dbReference>